<keyword evidence="13" id="KW-1185">Reference proteome</keyword>
<keyword evidence="5 10" id="KW-0678">Repressor</keyword>
<dbReference type="AlphaFoldDB" id="A0A8J5SK58"/>
<sequence length="233" mass="25241">MAVRRSCPTRAGSCPACARLHRAAPDLLVLDLPRAKLLHARSVSRPSSACQICTTSGISMRGGNVGGALATSAIKKERELQLQGSVPCMLRHSPNTPLFNPIYTSALAAGSTFNPPPSPHQEAEEKTWLHPRLRPTSKASSKSKTALFMKVSMDGAPYLRKIVLKMYNGYQEIREALEAMFLYFSGGAANGAATVNPSDFVVTYEDKDGDLMLISDVPFELSIYTCICSYALL</sequence>
<evidence type="ECO:0000313" key="13">
    <source>
        <dbReference type="Proteomes" id="UP000729402"/>
    </source>
</evidence>
<evidence type="ECO:0000259" key="11">
    <source>
        <dbReference type="PROSITE" id="PS51745"/>
    </source>
</evidence>
<dbReference type="PROSITE" id="PS51745">
    <property type="entry name" value="PB1"/>
    <property type="match status" value="1"/>
</dbReference>
<evidence type="ECO:0000256" key="1">
    <source>
        <dbReference type="ARBA" id="ARBA00002159"/>
    </source>
</evidence>
<dbReference type="InterPro" id="IPR033389">
    <property type="entry name" value="AUX/IAA_dom"/>
</dbReference>
<reference evidence="12" key="2">
    <citation type="submission" date="2021-02" db="EMBL/GenBank/DDBJ databases">
        <authorList>
            <person name="Kimball J.A."/>
            <person name="Haas M.W."/>
            <person name="Macchietto M."/>
            <person name="Kono T."/>
            <person name="Duquette J."/>
            <person name="Shao M."/>
        </authorList>
    </citation>
    <scope>NUCLEOTIDE SEQUENCE</scope>
    <source>
        <tissue evidence="12">Fresh leaf tissue</tissue>
    </source>
</reference>
<dbReference type="GO" id="GO:0006355">
    <property type="term" value="P:regulation of DNA-templated transcription"/>
    <property type="evidence" value="ECO:0007669"/>
    <property type="project" value="InterPro"/>
</dbReference>
<keyword evidence="7 10" id="KW-0804">Transcription</keyword>
<dbReference type="EMBL" id="JAAALK010000285">
    <property type="protein sequence ID" value="KAG8065692.1"/>
    <property type="molecule type" value="Genomic_DNA"/>
</dbReference>
<comment type="subcellular location">
    <subcellularLocation>
        <location evidence="2 10">Nucleus</location>
    </subcellularLocation>
</comment>
<organism evidence="12 13">
    <name type="scientific">Zizania palustris</name>
    <name type="common">Northern wild rice</name>
    <dbReference type="NCBI Taxonomy" id="103762"/>
    <lineage>
        <taxon>Eukaryota</taxon>
        <taxon>Viridiplantae</taxon>
        <taxon>Streptophyta</taxon>
        <taxon>Embryophyta</taxon>
        <taxon>Tracheophyta</taxon>
        <taxon>Spermatophyta</taxon>
        <taxon>Magnoliopsida</taxon>
        <taxon>Liliopsida</taxon>
        <taxon>Poales</taxon>
        <taxon>Poaceae</taxon>
        <taxon>BOP clade</taxon>
        <taxon>Oryzoideae</taxon>
        <taxon>Oryzeae</taxon>
        <taxon>Zizaniinae</taxon>
        <taxon>Zizania</taxon>
    </lineage>
</organism>
<evidence type="ECO:0000256" key="6">
    <source>
        <dbReference type="ARBA" id="ARBA00023015"/>
    </source>
</evidence>
<protein>
    <recommendedName>
        <fullName evidence="10">Auxin-responsive protein</fullName>
    </recommendedName>
</protein>
<comment type="function">
    <text evidence="1 10">Aux/IAA proteins are short-lived transcriptional factors that function as repressors of early auxin response genes at low auxin concentrations.</text>
</comment>
<dbReference type="Proteomes" id="UP000729402">
    <property type="component" value="Unassembled WGS sequence"/>
</dbReference>
<comment type="similarity">
    <text evidence="3 10">Belongs to the Aux/IAA family.</text>
</comment>
<dbReference type="GO" id="GO:0005634">
    <property type="term" value="C:nucleus"/>
    <property type="evidence" value="ECO:0007669"/>
    <property type="project" value="UniProtKB-SubCell"/>
</dbReference>
<dbReference type="PANTHER" id="PTHR31734:SF193">
    <property type="entry name" value="AUXIN-RESPONSIVE PROTEIN IAA31"/>
    <property type="match status" value="1"/>
</dbReference>
<comment type="subunit">
    <text evidence="4 10">Homodimers and heterodimers.</text>
</comment>
<evidence type="ECO:0000256" key="8">
    <source>
        <dbReference type="ARBA" id="ARBA00023242"/>
    </source>
</evidence>
<accession>A0A8J5SK58</accession>
<dbReference type="OrthoDB" id="1926344at2759"/>
<dbReference type="InterPro" id="IPR053793">
    <property type="entry name" value="PB1-like"/>
</dbReference>
<dbReference type="PANTHER" id="PTHR31734">
    <property type="entry name" value="AUXIN-RESPONSIVE PROTEIN IAA17"/>
    <property type="match status" value="1"/>
</dbReference>
<proteinExistence type="inferred from homology"/>
<dbReference type="InterPro" id="IPR003311">
    <property type="entry name" value="AUX_IAA"/>
</dbReference>
<evidence type="ECO:0000256" key="5">
    <source>
        <dbReference type="ARBA" id="ARBA00022491"/>
    </source>
</evidence>
<evidence type="ECO:0000256" key="9">
    <source>
        <dbReference type="ARBA" id="ARBA00023294"/>
    </source>
</evidence>
<evidence type="ECO:0000313" key="12">
    <source>
        <dbReference type="EMBL" id="KAG8065692.1"/>
    </source>
</evidence>
<reference evidence="12" key="1">
    <citation type="journal article" date="2021" name="bioRxiv">
        <title>Whole Genome Assembly and Annotation of Northern Wild Rice, Zizania palustris L., Supports a Whole Genome Duplication in the Zizania Genus.</title>
        <authorList>
            <person name="Haas M."/>
            <person name="Kono T."/>
            <person name="Macchietto M."/>
            <person name="Millas R."/>
            <person name="McGilp L."/>
            <person name="Shao M."/>
            <person name="Duquette J."/>
            <person name="Hirsch C.N."/>
            <person name="Kimball J."/>
        </authorList>
    </citation>
    <scope>NUCLEOTIDE SEQUENCE</scope>
    <source>
        <tissue evidence="12">Fresh leaf tissue</tissue>
    </source>
</reference>
<dbReference type="Pfam" id="PF02309">
    <property type="entry name" value="AUX_IAA"/>
    <property type="match status" value="1"/>
</dbReference>
<name>A0A8J5SK58_ZIZPA</name>
<evidence type="ECO:0000256" key="7">
    <source>
        <dbReference type="ARBA" id="ARBA00023163"/>
    </source>
</evidence>
<evidence type="ECO:0000256" key="3">
    <source>
        <dbReference type="ARBA" id="ARBA00006728"/>
    </source>
</evidence>
<evidence type="ECO:0000256" key="2">
    <source>
        <dbReference type="ARBA" id="ARBA00004123"/>
    </source>
</evidence>
<dbReference type="GO" id="GO:0009734">
    <property type="term" value="P:auxin-activated signaling pathway"/>
    <property type="evidence" value="ECO:0007669"/>
    <property type="project" value="UniProtKB-UniRule"/>
</dbReference>
<keyword evidence="6 10" id="KW-0805">Transcription regulation</keyword>
<feature type="domain" description="PB1" evidence="11">
    <location>
        <begin position="146"/>
        <end position="233"/>
    </location>
</feature>
<keyword evidence="8 10" id="KW-0539">Nucleus</keyword>
<evidence type="ECO:0000256" key="10">
    <source>
        <dbReference type="RuleBase" id="RU004549"/>
    </source>
</evidence>
<keyword evidence="9 10" id="KW-0927">Auxin signaling pathway</keyword>
<evidence type="ECO:0000256" key="4">
    <source>
        <dbReference type="ARBA" id="ARBA00011726"/>
    </source>
</evidence>
<comment type="caution">
    <text evidence="12">The sequence shown here is derived from an EMBL/GenBank/DDBJ whole genome shotgun (WGS) entry which is preliminary data.</text>
</comment>
<gene>
    <name evidence="12" type="ORF">GUJ93_ZPchr0004g39128</name>
</gene>